<dbReference type="EC" id="3.5.4.9" evidence="12"/>
<proteinExistence type="inferred from homology"/>
<dbReference type="GO" id="GO:0004477">
    <property type="term" value="F:methenyltetrahydrofolate cyclohydrolase activity"/>
    <property type="evidence" value="ECO:0007669"/>
    <property type="project" value="UniProtKB-UniRule"/>
</dbReference>
<comment type="similarity">
    <text evidence="12">Belongs to the tetrahydrofolate dehydrogenase/cyclohydrolase family.</text>
</comment>
<feature type="domain" description="Tetrahydrofolate dehydrogenase/cyclohydrolase NAD(P)-binding" evidence="14">
    <location>
        <begin position="142"/>
        <end position="287"/>
    </location>
</feature>
<dbReference type="UniPathway" id="UPA00193"/>
<evidence type="ECO:0000256" key="11">
    <source>
        <dbReference type="ARBA" id="ARBA00023268"/>
    </source>
</evidence>
<dbReference type="NCBIfam" id="NF008058">
    <property type="entry name" value="PRK10792.1"/>
    <property type="match status" value="1"/>
</dbReference>
<keyword evidence="10 12" id="KW-0486">Methionine biosynthesis</keyword>
<dbReference type="GO" id="GO:0004488">
    <property type="term" value="F:methylenetetrahydrofolate dehydrogenase (NADP+) activity"/>
    <property type="evidence" value="ECO:0007669"/>
    <property type="project" value="UniProtKB-UniRule"/>
</dbReference>
<comment type="catalytic activity">
    <reaction evidence="12">
        <text>(6R)-5,10-methenyltetrahydrofolate + H2O = (6R)-10-formyltetrahydrofolate + H(+)</text>
        <dbReference type="Rhea" id="RHEA:23700"/>
        <dbReference type="ChEBI" id="CHEBI:15377"/>
        <dbReference type="ChEBI" id="CHEBI:15378"/>
        <dbReference type="ChEBI" id="CHEBI:57455"/>
        <dbReference type="ChEBI" id="CHEBI:195366"/>
        <dbReference type="EC" id="3.5.4.9"/>
    </reaction>
</comment>
<dbReference type="OrthoDB" id="9803580at2"/>
<dbReference type="InterPro" id="IPR046346">
    <property type="entry name" value="Aminoacid_DH-like_N_sf"/>
</dbReference>
<dbReference type="PRINTS" id="PR00085">
    <property type="entry name" value="THFDHDRGNASE"/>
</dbReference>
<dbReference type="InterPro" id="IPR020867">
    <property type="entry name" value="THF_DH/CycHdrlase_CS"/>
</dbReference>
<comment type="subunit">
    <text evidence="2 12">Homodimer.</text>
</comment>
<dbReference type="FunFam" id="3.40.50.10860:FF:000005">
    <property type="entry name" value="C-1-tetrahydrofolate synthase, cytoplasmic, putative"/>
    <property type="match status" value="1"/>
</dbReference>
<dbReference type="GO" id="GO:0000105">
    <property type="term" value="P:L-histidine biosynthetic process"/>
    <property type="evidence" value="ECO:0007669"/>
    <property type="project" value="UniProtKB-KW"/>
</dbReference>
<dbReference type="Gene3D" id="3.40.50.10860">
    <property type="entry name" value="Leucine Dehydrogenase, chain A, domain 1"/>
    <property type="match status" value="1"/>
</dbReference>
<comment type="pathway">
    <text evidence="1 12">One-carbon metabolism; tetrahydrofolate interconversion.</text>
</comment>
<evidence type="ECO:0000256" key="1">
    <source>
        <dbReference type="ARBA" id="ARBA00004777"/>
    </source>
</evidence>
<dbReference type="EC" id="1.5.1.5" evidence="12"/>
<accession>A0A1G8W2G8</accession>
<evidence type="ECO:0000256" key="2">
    <source>
        <dbReference type="ARBA" id="ARBA00011738"/>
    </source>
</evidence>
<keyword evidence="8 12" id="KW-0560">Oxidoreductase</keyword>
<evidence type="ECO:0000256" key="4">
    <source>
        <dbReference type="ARBA" id="ARBA00022605"/>
    </source>
</evidence>
<dbReference type="FunFam" id="3.40.50.720:FF:000006">
    <property type="entry name" value="Bifunctional protein FolD"/>
    <property type="match status" value="1"/>
</dbReference>
<dbReference type="PROSITE" id="PS00766">
    <property type="entry name" value="THF_DHG_CYH_1"/>
    <property type="match status" value="1"/>
</dbReference>
<dbReference type="SUPFAM" id="SSF53223">
    <property type="entry name" value="Aminoacid dehydrogenase-like, N-terminal domain"/>
    <property type="match status" value="1"/>
</dbReference>
<dbReference type="RefSeq" id="WP_090366291.1">
    <property type="nucleotide sequence ID" value="NZ_FNEM01000012.1"/>
</dbReference>
<evidence type="ECO:0000256" key="8">
    <source>
        <dbReference type="ARBA" id="ARBA00023002"/>
    </source>
</evidence>
<evidence type="ECO:0000256" key="3">
    <source>
        <dbReference type="ARBA" id="ARBA00022563"/>
    </source>
</evidence>
<dbReference type="InterPro" id="IPR000672">
    <property type="entry name" value="THF_DH/CycHdrlase"/>
</dbReference>
<keyword evidence="7 12" id="KW-0521">NADP</keyword>
<keyword evidence="4 12" id="KW-0028">Amino-acid biosynthesis</keyword>
<comment type="function">
    <text evidence="12">Catalyzes the oxidation of 5,10-methylenetetrahydrofolate to 5,10-methenyltetrahydrofolate and then the hydrolysis of 5,10-methenyltetrahydrofolate to 10-formyltetrahydrofolate.</text>
</comment>
<feature type="binding site" evidence="12">
    <location>
        <begin position="169"/>
        <end position="171"/>
    </location>
    <ligand>
        <name>NADP(+)</name>
        <dbReference type="ChEBI" id="CHEBI:58349"/>
    </ligand>
</feature>
<dbReference type="GO" id="GO:0035999">
    <property type="term" value="P:tetrahydrofolate interconversion"/>
    <property type="evidence" value="ECO:0007669"/>
    <property type="project" value="UniProtKB-UniRule"/>
</dbReference>
<reference evidence="16" key="1">
    <citation type="submission" date="2016-10" db="EMBL/GenBank/DDBJ databases">
        <authorList>
            <person name="Varghese N."/>
            <person name="Submissions S."/>
        </authorList>
    </citation>
    <scope>NUCLEOTIDE SEQUENCE [LARGE SCALE GENOMIC DNA]</scope>
    <source>
        <strain evidence="16">DSM 23317</strain>
    </source>
</reference>
<organism evidence="15 16">
    <name type="scientific">Ferrimonas sediminum</name>
    <dbReference type="NCBI Taxonomy" id="718193"/>
    <lineage>
        <taxon>Bacteria</taxon>
        <taxon>Pseudomonadati</taxon>
        <taxon>Pseudomonadota</taxon>
        <taxon>Gammaproteobacteria</taxon>
        <taxon>Alteromonadales</taxon>
        <taxon>Ferrimonadaceae</taxon>
        <taxon>Ferrimonas</taxon>
    </lineage>
</organism>
<evidence type="ECO:0000256" key="12">
    <source>
        <dbReference type="HAMAP-Rule" id="MF_01576"/>
    </source>
</evidence>
<dbReference type="GO" id="GO:0006164">
    <property type="term" value="P:purine nucleotide biosynthetic process"/>
    <property type="evidence" value="ECO:0007669"/>
    <property type="project" value="UniProtKB-KW"/>
</dbReference>
<dbReference type="InterPro" id="IPR036291">
    <property type="entry name" value="NAD(P)-bd_dom_sf"/>
</dbReference>
<evidence type="ECO:0000259" key="13">
    <source>
        <dbReference type="Pfam" id="PF00763"/>
    </source>
</evidence>
<evidence type="ECO:0000259" key="14">
    <source>
        <dbReference type="Pfam" id="PF02882"/>
    </source>
</evidence>
<evidence type="ECO:0000313" key="16">
    <source>
        <dbReference type="Proteomes" id="UP000199527"/>
    </source>
</evidence>
<dbReference type="PANTHER" id="PTHR48099:SF5">
    <property type="entry name" value="C-1-TETRAHYDROFOLATE SYNTHASE, CYTOPLASMIC"/>
    <property type="match status" value="1"/>
</dbReference>
<feature type="binding site" evidence="12">
    <location>
        <position position="235"/>
    </location>
    <ligand>
        <name>NADP(+)</name>
        <dbReference type="ChEBI" id="CHEBI:58349"/>
    </ligand>
</feature>
<evidence type="ECO:0000256" key="6">
    <source>
        <dbReference type="ARBA" id="ARBA00022801"/>
    </source>
</evidence>
<comment type="caution">
    <text evidence="12">Lacks conserved residue(s) required for the propagation of feature annotation.</text>
</comment>
<keyword evidence="9 12" id="KW-0368">Histidine biosynthesis</keyword>
<dbReference type="NCBIfam" id="NF010785">
    <property type="entry name" value="PRK14188.1"/>
    <property type="match status" value="1"/>
</dbReference>
<keyword evidence="6 12" id="KW-0378">Hydrolase</keyword>
<keyword evidence="16" id="KW-1185">Reference proteome</keyword>
<evidence type="ECO:0000256" key="9">
    <source>
        <dbReference type="ARBA" id="ARBA00023102"/>
    </source>
</evidence>
<evidence type="ECO:0000313" key="15">
    <source>
        <dbReference type="EMBL" id="SDJ72297.1"/>
    </source>
</evidence>
<dbReference type="CDD" id="cd01080">
    <property type="entry name" value="NAD_bind_m-THF_DH_Cyclohyd"/>
    <property type="match status" value="1"/>
</dbReference>
<keyword evidence="5 12" id="KW-0658">Purine biosynthesis</keyword>
<protein>
    <recommendedName>
        <fullName evidence="12">Bifunctional protein FolD</fullName>
    </recommendedName>
    <domain>
        <recommendedName>
            <fullName evidence="12">Methylenetetrahydrofolate dehydrogenase</fullName>
            <ecNumber evidence="12">1.5.1.5</ecNumber>
        </recommendedName>
    </domain>
    <domain>
        <recommendedName>
            <fullName evidence="12">Methenyltetrahydrofolate cyclohydrolase</fullName>
            <ecNumber evidence="12">3.5.4.9</ecNumber>
        </recommendedName>
    </domain>
</protein>
<dbReference type="EMBL" id="FNEM01000012">
    <property type="protein sequence ID" value="SDJ72297.1"/>
    <property type="molecule type" value="Genomic_DNA"/>
</dbReference>
<evidence type="ECO:0000256" key="10">
    <source>
        <dbReference type="ARBA" id="ARBA00023167"/>
    </source>
</evidence>
<dbReference type="GO" id="GO:0009086">
    <property type="term" value="P:methionine biosynthetic process"/>
    <property type="evidence" value="ECO:0007669"/>
    <property type="project" value="UniProtKB-KW"/>
</dbReference>
<gene>
    <name evidence="12" type="primary">folD</name>
    <name evidence="15" type="ORF">SAMN04488540_11267</name>
</gene>
<dbReference type="GO" id="GO:0005829">
    <property type="term" value="C:cytosol"/>
    <property type="evidence" value="ECO:0007669"/>
    <property type="project" value="TreeGrafter"/>
</dbReference>
<dbReference type="Gene3D" id="3.40.50.720">
    <property type="entry name" value="NAD(P)-binding Rossmann-like Domain"/>
    <property type="match status" value="1"/>
</dbReference>
<dbReference type="SUPFAM" id="SSF51735">
    <property type="entry name" value="NAD(P)-binding Rossmann-fold domains"/>
    <property type="match status" value="1"/>
</dbReference>
<dbReference type="PROSITE" id="PS00767">
    <property type="entry name" value="THF_DHG_CYH_2"/>
    <property type="match status" value="1"/>
</dbReference>
<evidence type="ECO:0000256" key="5">
    <source>
        <dbReference type="ARBA" id="ARBA00022755"/>
    </source>
</evidence>
<dbReference type="HAMAP" id="MF_01576">
    <property type="entry name" value="THF_DHG_CYH"/>
    <property type="match status" value="1"/>
</dbReference>
<dbReference type="InterPro" id="IPR020630">
    <property type="entry name" value="THF_DH/CycHdrlase_cat_dom"/>
</dbReference>
<sequence length="293" mass="30592">METAAIINGKEVADSLVASIATQVAQLEAEGKRLPGLAVVMVGDNPASDVYVRNKTRRCQQAGILGQEFRLDEATTEADLLGLVDRLNDDPGVDGILVQLPLPAHLDEQRVLNRIAVAKDVDGFHPNNVGKLSLGDATALVPCTPQGCVTLAQSELGADLSGKHVVIVGRSNIVGKPAAQLFLAQHCSVTVVHSRSANGAELARQADILVVAVGRPEMVGPDWVKPGAVVIDVGINRTERDGKAKLVGDVAFGPVAQLAAAITPVPGGVGPMTIAYLLENTMKAYAMNQGQQV</sequence>
<dbReference type="AlphaFoldDB" id="A0A1G8W2G8"/>
<keyword evidence="3 12" id="KW-0554">One-carbon metabolism</keyword>
<name>A0A1G8W2G8_9GAMM</name>
<feature type="domain" description="Tetrahydrofolate dehydrogenase/cyclohydrolase catalytic" evidence="13">
    <location>
        <begin position="7"/>
        <end position="122"/>
    </location>
</feature>
<keyword evidence="11 12" id="KW-0511">Multifunctional enzyme</keyword>
<dbReference type="Pfam" id="PF02882">
    <property type="entry name" value="THF_DHG_CYH_C"/>
    <property type="match status" value="1"/>
</dbReference>
<comment type="catalytic activity">
    <reaction evidence="12">
        <text>(6R)-5,10-methylene-5,6,7,8-tetrahydrofolate + NADP(+) = (6R)-5,10-methenyltetrahydrofolate + NADPH</text>
        <dbReference type="Rhea" id="RHEA:22812"/>
        <dbReference type="ChEBI" id="CHEBI:15636"/>
        <dbReference type="ChEBI" id="CHEBI:57455"/>
        <dbReference type="ChEBI" id="CHEBI:57783"/>
        <dbReference type="ChEBI" id="CHEBI:58349"/>
        <dbReference type="EC" id="1.5.1.5"/>
    </reaction>
</comment>
<dbReference type="Proteomes" id="UP000199527">
    <property type="component" value="Unassembled WGS sequence"/>
</dbReference>
<dbReference type="Pfam" id="PF00763">
    <property type="entry name" value="THF_DHG_CYH"/>
    <property type="match status" value="1"/>
</dbReference>
<evidence type="ECO:0000256" key="7">
    <source>
        <dbReference type="ARBA" id="ARBA00022857"/>
    </source>
</evidence>
<dbReference type="PANTHER" id="PTHR48099">
    <property type="entry name" value="C-1-TETRAHYDROFOLATE SYNTHASE, CYTOPLASMIC-RELATED"/>
    <property type="match status" value="1"/>
</dbReference>
<dbReference type="InterPro" id="IPR020631">
    <property type="entry name" value="THF_DH/CycHdrlase_NAD-bd_dom"/>
</dbReference>